<dbReference type="InterPro" id="IPR001789">
    <property type="entry name" value="Sig_transdc_resp-reg_receiver"/>
</dbReference>
<dbReference type="SMART" id="SM00448">
    <property type="entry name" value="REC"/>
    <property type="match status" value="1"/>
</dbReference>
<dbReference type="PROSITE" id="PS50110">
    <property type="entry name" value="RESPONSE_REGULATORY"/>
    <property type="match status" value="1"/>
</dbReference>
<evidence type="ECO:0000256" key="7">
    <source>
        <dbReference type="ARBA" id="ARBA00023163"/>
    </source>
</evidence>
<dbReference type="InterPro" id="IPR025662">
    <property type="entry name" value="Sigma_54_int_dom_ATP-bd_1"/>
</dbReference>
<dbReference type="InterPro" id="IPR002197">
    <property type="entry name" value="HTH_Fis"/>
</dbReference>
<evidence type="ECO:0000256" key="1">
    <source>
        <dbReference type="ARBA" id="ARBA00022553"/>
    </source>
</evidence>
<keyword evidence="4" id="KW-0902">Two-component regulatory system</keyword>
<dbReference type="Gene3D" id="1.10.8.60">
    <property type="match status" value="1"/>
</dbReference>
<feature type="domain" description="Sigma-54 factor interaction" evidence="9">
    <location>
        <begin position="146"/>
        <end position="375"/>
    </location>
</feature>
<evidence type="ECO:0000259" key="10">
    <source>
        <dbReference type="PROSITE" id="PS50110"/>
    </source>
</evidence>
<protein>
    <submittedName>
        <fullName evidence="11">Sigma-54-dependent Fis family transcriptional regulator</fullName>
    </submittedName>
</protein>
<dbReference type="Proteomes" id="UP000648239">
    <property type="component" value="Unassembled WGS sequence"/>
</dbReference>
<dbReference type="SUPFAM" id="SSF52540">
    <property type="entry name" value="P-loop containing nucleoside triphosphate hydrolases"/>
    <property type="match status" value="1"/>
</dbReference>
<dbReference type="Pfam" id="PF00158">
    <property type="entry name" value="Sigma54_activat"/>
    <property type="match status" value="1"/>
</dbReference>
<dbReference type="CDD" id="cd00009">
    <property type="entry name" value="AAA"/>
    <property type="match status" value="1"/>
</dbReference>
<evidence type="ECO:0000256" key="4">
    <source>
        <dbReference type="ARBA" id="ARBA00023012"/>
    </source>
</evidence>
<dbReference type="GO" id="GO:0000160">
    <property type="term" value="P:phosphorelay signal transduction system"/>
    <property type="evidence" value="ECO:0007669"/>
    <property type="project" value="UniProtKB-KW"/>
</dbReference>
<dbReference type="PROSITE" id="PS00676">
    <property type="entry name" value="SIGMA54_INTERACT_2"/>
    <property type="match status" value="1"/>
</dbReference>
<reference evidence="11 12" key="1">
    <citation type="submission" date="2020-08" db="EMBL/GenBank/DDBJ databases">
        <title>Acidobacteriota in marine sediments use diverse sulfur dissimilation pathways.</title>
        <authorList>
            <person name="Wasmund K."/>
        </authorList>
    </citation>
    <scope>NUCLEOTIDE SEQUENCE [LARGE SCALE GENOMIC DNA]</scope>
    <source>
        <strain evidence="11">MAG AM4</strain>
    </source>
</reference>
<dbReference type="InterPro" id="IPR025944">
    <property type="entry name" value="Sigma_54_int_dom_CS"/>
</dbReference>
<dbReference type="PROSITE" id="PS00688">
    <property type="entry name" value="SIGMA54_INTERACT_3"/>
    <property type="match status" value="1"/>
</dbReference>
<evidence type="ECO:0000313" key="11">
    <source>
        <dbReference type="EMBL" id="MBD3868421.1"/>
    </source>
</evidence>
<keyword evidence="6" id="KW-0238">DNA-binding</keyword>
<dbReference type="InterPro" id="IPR058031">
    <property type="entry name" value="AAA_lid_NorR"/>
</dbReference>
<dbReference type="Gene3D" id="1.10.10.60">
    <property type="entry name" value="Homeodomain-like"/>
    <property type="match status" value="1"/>
</dbReference>
<accession>A0A8J6XXF2</accession>
<dbReference type="EMBL" id="JACXWD010000031">
    <property type="protein sequence ID" value="MBD3868421.1"/>
    <property type="molecule type" value="Genomic_DNA"/>
</dbReference>
<dbReference type="PANTHER" id="PTHR32071">
    <property type="entry name" value="TRANSCRIPTIONAL REGULATORY PROTEIN"/>
    <property type="match status" value="1"/>
</dbReference>
<keyword evidence="7" id="KW-0804">Transcription</keyword>
<dbReference type="Gene3D" id="3.40.50.300">
    <property type="entry name" value="P-loop containing nucleotide triphosphate hydrolases"/>
    <property type="match status" value="1"/>
</dbReference>
<dbReference type="Gene3D" id="3.40.50.2300">
    <property type="match status" value="1"/>
</dbReference>
<feature type="modified residue" description="4-aspartylphosphate" evidence="8">
    <location>
        <position position="56"/>
    </location>
</feature>
<name>A0A8J6XXF2_9BACT</name>
<dbReference type="FunFam" id="3.40.50.2300:FF:000018">
    <property type="entry name" value="DNA-binding transcriptional regulator NtrC"/>
    <property type="match status" value="1"/>
</dbReference>
<dbReference type="InterPro" id="IPR011006">
    <property type="entry name" value="CheY-like_superfamily"/>
</dbReference>
<dbReference type="InterPro" id="IPR027417">
    <property type="entry name" value="P-loop_NTPase"/>
</dbReference>
<sequence length="465" mass="50762">MPGKAPPILLVEDRDSLRAVLKETLEHNDYQVTEAADGKAALKALKEGRFLAVVTDLKLPGADGHQVLAAARDADPDLPVLLMTAYGTVEDAVQAMKAGAFDFLAKPVDPDHLLLLLRRAEERRGLLKENLILREAFAERLGFPRIIGDSRALKDASRQIEKVAPTDATVLLQGESGTGKELFARAVHHLSHRKDAPFVAINCAAIPETLLENELFGHEKGAYTGADATHAGRVELADGGTLFLDEIGELGPTVQSKLLRVLQEHSFERVGGNRTIHVDIRVVAATNLDLRAAVSRKAFREDLYFRLAVVTVDVPPLRDRTADIPALAEAFLARFGRELGRDSLEFGKDAMEALQAYPWPGNIRELQNAIERAAILADGDLIERSHFALPGGSASQEDALGGLGRLLDLSGSLDEVGQRARAMVEKALIRRSLEEENGNKTRAAARLDVNYKRFLSRIKELGLED</sequence>
<keyword evidence="3" id="KW-0067">ATP-binding</keyword>
<dbReference type="Pfam" id="PF25601">
    <property type="entry name" value="AAA_lid_14"/>
    <property type="match status" value="1"/>
</dbReference>
<keyword evidence="5" id="KW-0805">Transcription regulation</keyword>
<evidence type="ECO:0000256" key="5">
    <source>
        <dbReference type="ARBA" id="ARBA00023015"/>
    </source>
</evidence>
<dbReference type="SUPFAM" id="SSF46689">
    <property type="entry name" value="Homeodomain-like"/>
    <property type="match status" value="1"/>
</dbReference>
<dbReference type="FunFam" id="3.40.50.300:FF:000006">
    <property type="entry name" value="DNA-binding transcriptional regulator NtrC"/>
    <property type="match status" value="1"/>
</dbReference>
<evidence type="ECO:0000313" key="12">
    <source>
        <dbReference type="Proteomes" id="UP000648239"/>
    </source>
</evidence>
<evidence type="ECO:0000256" key="6">
    <source>
        <dbReference type="ARBA" id="ARBA00023125"/>
    </source>
</evidence>
<gene>
    <name evidence="11" type="ORF">IFK94_09890</name>
</gene>
<organism evidence="11 12">
    <name type="scientific">Candidatus Polarisedimenticola svalbardensis</name>
    <dbReference type="NCBI Taxonomy" id="2886004"/>
    <lineage>
        <taxon>Bacteria</taxon>
        <taxon>Pseudomonadati</taxon>
        <taxon>Acidobacteriota</taxon>
        <taxon>Candidatus Polarisedimenticolia</taxon>
        <taxon>Candidatus Polarisedimenticolales</taxon>
        <taxon>Candidatus Polarisedimenticolaceae</taxon>
        <taxon>Candidatus Polarisedimenticola</taxon>
    </lineage>
</organism>
<dbReference type="SUPFAM" id="SSF52172">
    <property type="entry name" value="CheY-like"/>
    <property type="match status" value="1"/>
</dbReference>
<dbReference type="GO" id="GO:0006355">
    <property type="term" value="P:regulation of DNA-templated transcription"/>
    <property type="evidence" value="ECO:0007669"/>
    <property type="project" value="InterPro"/>
</dbReference>
<dbReference type="PROSITE" id="PS50045">
    <property type="entry name" value="SIGMA54_INTERACT_4"/>
    <property type="match status" value="1"/>
</dbReference>
<dbReference type="GO" id="GO:0005524">
    <property type="term" value="F:ATP binding"/>
    <property type="evidence" value="ECO:0007669"/>
    <property type="project" value="UniProtKB-KW"/>
</dbReference>
<dbReference type="InterPro" id="IPR002078">
    <property type="entry name" value="Sigma_54_int"/>
</dbReference>
<proteinExistence type="predicted"/>
<dbReference type="PRINTS" id="PR01590">
    <property type="entry name" value="HTHFIS"/>
</dbReference>
<keyword evidence="2" id="KW-0547">Nucleotide-binding</keyword>
<keyword evidence="1 8" id="KW-0597">Phosphoprotein</keyword>
<dbReference type="Pfam" id="PF00072">
    <property type="entry name" value="Response_reg"/>
    <property type="match status" value="1"/>
</dbReference>
<dbReference type="PROSITE" id="PS00675">
    <property type="entry name" value="SIGMA54_INTERACT_1"/>
    <property type="match status" value="1"/>
</dbReference>
<comment type="caution">
    <text evidence="11">The sequence shown here is derived from an EMBL/GenBank/DDBJ whole genome shotgun (WGS) entry which is preliminary data.</text>
</comment>
<dbReference type="AlphaFoldDB" id="A0A8J6XXF2"/>
<feature type="domain" description="Response regulatory" evidence="10">
    <location>
        <begin position="7"/>
        <end position="121"/>
    </location>
</feature>
<evidence type="ECO:0000256" key="3">
    <source>
        <dbReference type="ARBA" id="ARBA00022840"/>
    </source>
</evidence>
<dbReference type="GO" id="GO:0043565">
    <property type="term" value="F:sequence-specific DNA binding"/>
    <property type="evidence" value="ECO:0007669"/>
    <property type="project" value="InterPro"/>
</dbReference>
<dbReference type="Pfam" id="PF02954">
    <property type="entry name" value="HTH_8"/>
    <property type="match status" value="1"/>
</dbReference>
<dbReference type="InterPro" id="IPR025943">
    <property type="entry name" value="Sigma_54_int_dom_ATP-bd_2"/>
</dbReference>
<evidence type="ECO:0000256" key="8">
    <source>
        <dbReference type="PROSITE-ProRule" id="PRU00169"/>
    </source>
</evidence>
<dbReference type="InterPro" id="IPR003593">
    <property type="entry name" value="AAA+_ATPase"/>
</dbReference>
<dbReference type="SMART" id="SM00382">
    <property type="entry name" value="AAA"/>
    <property type="match status" value="1"/>
</dbReference>
<dbReference type="InterPro" id="IPR009057">
    <property type="entry name" value="Homeodomain-like_sf"/>
</dbReference>
<evidence type="ECO:0000256" key="2">
    <source>
        <dbReference type="ARBA" id="ARBA00022741"/>
    </source>
</evidence>
<evidence type="ECO:0000259" key="9">
    <source>
        <dbReference type="PROSITE" id="PS50045"/>
    </source>
</evidence>
<dbReference type="PANTHER" id="PTHR32071:SF113">
    <property type="entry name" value="ALGINATE BIOSYNTHESIS TRANSCRIPTIONAL REGULATORY PROTEIN ALGB"/>
    <property type="match status" value="1"/>
</dbReference>